<sequence>MGALKPFSELKNMAVYHFDGRLIGTLENILIDDEGKVIGFRIDKKGLFLRDCFFPISTTFFIKGNKLFISKDHLQPLAGYKENCREIDGQEGFIGRLLVNADDELKGIVEDVYFQFDLEKIVTIEISEGWFTDLKEGRKHIYYDDVSLYGENALLFKTPGGGASDEVPKLLQ</sequence>
<gene>
    <name evidence="2" type="ORF">DCC39_05815</name>
</gene>
<dbReference type="Gene3D" id="2.30.30.240">
    <property type="entry name" value="PRC-barrel domain"/>
    <property type="match status" value="1"/>
</dbReference>
<dbReference type="EMBL" id="QCZG01000008">
    <property type="protein sequence ID" value="PWA12526.1"/>
    <property type="molecule type" value="Genomic_DNA"/>
</dbReference>
<evidence type="ECO:0000313" key="3">
    <source>
        <dbReference type="Proteomes" id="UP000245998"/>
    </source>
</evidence>
<dbReference type="AlphaFoldDB" id="A0A2U1K4T8"/>
<dbReference type="InterPro" id="IPR011033">
    <property type="entry name" value="PRC_barrel-like_sf"/>
</dbReference>
<keyword evidence="3" id="KW-1185">Reference proteome</keyword>
<evidence type="ECO:0000313" key="2">
    <source>
        <dbReference type="EMBL" id="PWA12526.1"/>
    </source>
</evidence>
<dbReference type="OrthoDB" id="1707618at2"/>
<protein>
    <recommendedName>
        <fullName evidence="1">PRC-barrel domain-containing protein</fullName>
    </recommendedName>
</protein>
<comment type="caution">
    <text evidence="2">The sequence shown here is derived from an EMBL/GenBank/DDBJ whole genome shotgun (WGS) entry which is preliminary data.</text>
</comment>
<dbReference type="Proteomes" id="UP000245998">
    <property type="component" value="Unassembled WGS sequence"/>
</dbReference>
<dbReference type="SUPFAM" id="SSF50346">
    <property type="entry name" value="PRC-barrel domain"/>
    <property type="match status" value="2"/>
</dbReference>
<dbReference type="InterPro" id="IPR027275">
    <property type="entry name" value="PRC-brl_dom"/>
</dbReference>
<reference evidence="2 3" key="1">
    <citation type="submission" date="2018-04" db="EMBL/GenBank/DDBJ databases">
        <title>Camelliibacillus theae gen. nov., sp. nov., isolated from Pu'er tea.</title>
        <authorList>
            <person name="Niu L."/>
        </authorList>
    </citation>
    <scope>NUCLEOTIDE SEQUENCE [LARGE SCALE GENOMIC DNA]</scope>
    <source>
        <strain evidence="2 3">T8</strain>
    </source>
</reference>
<feature type="domain" description="PRC-barrel" evidence="1">
    <location>
        <begin position="7"/>
        <end position="57"/>
    </location>
</feature>
<dbReference type="Pfam" id="PF05239">
    <property type="entry name" value="PRC"/>
    <property type="match status" value="1"/>
</dbReference>
<proteinExistence type="predicted"/>
<dbReference type="RefSeq" id="WP_116553943.1">
    <property type="nucleotide sequence ID" value="NZ_QCZG01000008.1"/>
</dbReference>
<evidence type="ECO:0000259" key="1">
    <source>
        <dbReference type="Pfam" id="PF05239"/>
    </source>
</evidence>
<accession>A0A2U1K4T8</accession>
<organism evidence="2 3">
    <name type="scientific">Pueribacillus theae</name>
    <dbReference type="NCBI Taxonomy" id="2171751"/>
    <lineage>
        <taxon>Bacteria</taxon>
        <taxon>Bacillati</taxon>
        <taxon>Bacillota</taxon>
        <taxon>Bacilli</taxon>
        <taxon>Bacillales</taxon>
        <taxon>Bacillaceae</taxon>
        <taxon>Pueribacillus</taxon>
    </lineage>
</organism>
<name>A0A2U1K4T8_9BACI</name>